<evidence type="ECO:0000313" key="2">
    <source>
        <dbReference type="Proteomes" id="UP001233999"/>
    </source>
</evidence>
<dbReference type="AlphaFoldDB" id="A0AAD7ZGR9"/>
<protein>
    <submittedName>
        <fullName evidence="1">Uncharacterized protein</fullName>
    </submittedName>
</protein>
<reference evidence="1" key="2">
    <citation type="submission" date="2023-05" db="EMBL/GenBank/DDBJ databases">
        <authorList>
            <person name="Fouks B."/>
        </authorList>
    </citation>
    <scope>NUCLEOTIDE SEQUENCE</scope>
    <source>
        <strain evidence="1">Stay&amp;Tobe</strain>
        <tissue evidence="1">Testes</tissue>
    </source>
</reference>
<evidence type="ECO:0000313" key="1">
    <source>
        <dbReference type="EMBL" id="KAJ9580429.1"/>
    </source>
</evidence>
<keyword evidence="2" id="KW-1185">Reference proteome</keyword>
<gene>
    <name evidence="1" type="ORF">L9F63_024394</name>
</gene>
<sequence>NNRYEEIISPITKIFIVLVTLLKNCHFIPVNHCYRKSHSNECFNIFLILPSLFSSDRARKRKRLTYKRRGEAKNNPQRADGI</sequence>
<dbReference type="Proteomes" id="UP001233999">
    <property type="component" value="Unassembled WGS sequence"/>
</dbReference>
<feature type="non-terminal residue" evidence="1">
    <location>
        <position position="1"/>
    </location>
</feature>
<dbReference type="EMBL" id="JASPKZ010008338">
    <property type="protein sequence ID" value="KAJ9580429.1"/>
    <property type="molecule type" value="Genomic_DNA"/>
</dbReference>
<name>A0AAD7ZGR9_DIPPU</name>
<comment type="caution">
    <text evidence="1">The sequence shown here is derived from an EMBL/GenBank/DDBJ whole genome shotgun (WGS) entry which is preliminary data.</text>
</comment>
<reference evidence="1" key="1">
    <citation type="journal article" date="2023" name="IScience">
        <title>Live-bearing cockroach genome reveals convergent evolutionary mechanisms linked to viviparity in insects and beyond.</title>
        <authorList>
            <person name="Fouks B."/>
            <person name="Harrison M.C."/>
            <person name="Mikhailova A.A."/>
            <person name="Marchal E."/>
            <person name="English S."/>
            <person name="Carruthers M."/>
            <person name="Jennings E.C."/>
            <person name="Chiamaka E.L."/>
            <person name="Frigard R.A."/>
            <person name="Pippel M."/>
            <person name="Attardo G.M."/>
            <person name="Benoit J.B."/>
            <person name="Bornberg-Bauer E."/>
            <person name="Tobe S.S."/>
        </authorList>
    </citation>
    <scope>NUCLEOTIDE SEQUENCE</scope>
    <source>
        <strain evidence="1">Stay&amp;Tobe</strain>
    </source>
</reference>
<feature type="non-terminal residue" evidence="1">
    <location>
        <position position="82"/>
    </location>
</feature>
<accession>A0AAD7ZGR9</accession>
<organism evidence="1 2">
    <name type="scientific">Diploptera punctata</name>
    <name type="common">Pacific beetle cockroach</name>
    <dbReference type="NCBI Taxonomy" id="6984"/>
    <lineage>
        <taxon>Eukaryota</taxon>
        <taxon>Metazoa</taxon>
        <taxon>Ecdysozoa</taxon>
        <taxon>Arthropoda</taxon>
        <taxon>Hexapoda</taxon>
        <taxon>Insecta</taxon>
        <taxon>Pterygota</taxon>
        <taxon>Neoptera</taxon>
        <taxon>Polyneoptera</taxon>
        <taxon>Dictyoptera</taxon>
        <taxon>Blattodea</taxon>
        <taxon>Blaberoidea</taxon>
        <taxon>Blaberidae</taxon>
        <taxon>Diplopterinae</taxon>
        <taxon>Diploptera</taxon>
    </lineage>
</organism>
<proteinExistence type="predicted"/>